<name>A0A174FV19_9CLOT</name>
<sequence length="311" mass="34412">MKEYNLVIIGAGASGLLAGIAALEENIENVLIIEQEEDLGGNLNLFINNDFGEFHLGEKVPGPEFASILITTYISLNGQFKNNTRVLEITDNKKIKYVNPYEGEAEIIANKIILASGCREKYTGNIIVPIHKYTGIFSTAAAHRLVNFQGLLPGREVILSGNTMWTYILARRLVIEGAKVKGIITSRESVNEDLANIIDEFDVPVICNSEVVEVGGSERIEWARIENYSGKEESKIIECDSLVLAIGYYPEIDYLKNSNIKINEDSLEIENYKTSIDDIYCCGTIINGRNGLFNSGEDGYKVGKIVASQMK</sequence>
<protein>
    <submittedName>
        <fullName evidence="3">tRNA uridine 5-carboxymethylaminomethyl modification protein GidA</fullName>
        <ecNumber evidence="3">1.18.1.2</ecNumber>
    </submittedName>
</protein>
<organism evidence="3 4">
    <name type="scientific">Clostridium disporicum</name>
    <dbReference type="NCBI Taxonomy" id="84024"/>
    <lineage>
        <taxon>Bacteria</taxon>
        <taxon>Bacillati</taxon>
        <taxon>Bacillota</taxon>
        <taxon>Clostridia</taxon>
        <taxon>Eubacteriales</taxon>
        <taxon>Clostridiaceae</taxon>
        <taxon>Clostridium</taxon>
    </lineage>
</organism>
<dbReference type="AlphaFoldDB" id="A0A174FV19"/>
<dbReference type="PANTHER" id="PTHR42949">
    <property type="entry name" value="ANAEROBIC GLYCEROL-3-PHOSPHATE DEHYDROGENASE SUBUNIT B"/>
    <property type="match status" value="1"/>
</dbReference>
<evidence type="ECO:0000313" key="4">
    <source>
        <dbReference type="Proteomes" id="UP000095594"/>
    </source>
</evidence>
<dbReference type="EMBL" id="CYZX01000010">
    <property type="protein sequence ID" value="CUO54063.1"/>
    <property type="molecule type" value="Genomic_DNA"/>
</dbReference>
<dbReference type="InterPro" id="IPR023753">
    <property type="entry name" value="FAD/NAD-binding_dom"/>
</dbReference>
<feature type="domain" description="FAD/NAD(P)-binding" evidence="2">
    <location>
        <begin position="4"/>
        <end position="286"/>
    </location>
</feature>
<dbReference type="SUPFAM" id="SSF51905">
    <property type="entry name" value="FAD/NAD(P)-binding domain"/>
    <property type="match status" value="2"/>
</dbReference>
<dbReference type="PRINTS" id="PR00368">
    <property type="entry name" value="FADPNR"/>
</dbReference>
<gene>
    <name evidence="3" type="primary">gidA_1</name>
    <name evidence="3" type="ORF">ERS852471_01757</name>
</gene>
<dbReference type="GO" id="GO:0004324">
    <property type="term" value="F:ferredoxin-NADP+ reductase activity"/>
    <property type="evidence" value="ECO:0007669"/>
    <property type="project" value="UniProtKB-EC"/>
</dbReference>
<dbReference type="Gene3D" id="3.50.50.60">
    <property type="entry name" value="FAD/NAD(P)-binding domain"/>
    <property type="match status" value="2"/>
</dbReference>
<dbReference type="InterPro" id="IPR036188">
    <property type="entry name" value="FAD/NAD-bd_sf"/>
</dbReference>
<dbReference type="OrthoDB" id="9776839at2"/>
<reference evidence="3 4" key="1">
    <citation type="submission" date="2015-09" db="EMBL/GenBank/DDBJ databases">
        <authorList>
            <consortium name="Pathogen Informatics"/>
        </authorList>
    </citation>
    <scope>NUCLEOTIDE SEQUENCE [LARGE SCALE GENOMIC DNA]</scope>
    <source>
        <strain evidence="3 4">2789STDY5834856</strain>
    </source>
</reference>
<dbReference type="RefSeq" id="WP_055265715.1">
    <property type="nucleotide sequence ID" value="NZ_CABIXQ010000010.1"/>
</dbReference>
<evidence type="ECO:0000256" key="1">
    <source>
        <dbReference type="ARBA" id="ARBA00023002"/>
    </source>
</evidence>
<evidence type="ECO:0000259" key="2">
    <source>
        <dbReference type="Pfam" id="PF07992"/>
    </source>
</evidence>
<keyword evidence="1 3" id="KW-0560">Oxidoreductase</keyword>
<dbReference type="PRINTS" id="PR00469">
    <property type="entry name" value="PNDRDTASEII"/>
</dbReference>
<dbReference type="Pfam" id="PF07992">
    <property type="entry name" value="Pyr_redox_2"/>
    <property type="match status" value="1"/>
</dbReference>
<dbReference type="EC" id="1.18.1.2" evidence="3"/>
<dbReference type="Proteomes" id="UP000095594">
    <property type="component" value="Unassembled WGS sequence"/>
</dbReference>
<dbReference type="InterPro" id="IPR051691">
    <property type="entry name" value="Metab_Enz_Cyan_OpOx_G3PDH"/>
</dbReference>
<evidence type="ECO:0000313" key="3">
    <source>
        <dbReference type="EMBL" id="CUO54063.1"/>
    </source>
</evidence>
<proteinExistence type="predicted"/>
<accession>A0A174FV19</accession>
<dbReference type="PANTHER" id="PTHR42949:SF3">
    <property type="entry name" value="ANAEROBIC GLYCEROL-3-PHOSPHATE DEHYDROGENASE SUBUNIT B"/>
    <property type="match status" value="1"/>
</dbReference>